<dbReference type="InterPro" id="IPR032828">
    <property type="entry name" value="PolyA_RNA-bd"/>
</dbReference>
<dbReference type="SUPFAM" id="SSF81301">
    <property type="entry name" value="Nucleotidyltransferase"/>
    <property type="match status" value="1"/>
</dbReference>
<evidence type="ECO:0000256" key="6">
    <source>
        <dbReference type="ARBA" id="ARBA00022741"/>
    </source>
</evidence>
<dbReference type="GO" id="GO:0004810">
    <property type="term" value="F:CCA tRNA nucleotidyltransferase activity"/>
    <property type="evidence" value="ECO:0007669"/>
    <property type="project" value="UniProtKB-EC"/>
</dbReference>
<keyword evidence="8" id="KW-0812">Transmembrane</keyword>
<dbReference type="PANTHER" id="PTHR46173:SF1">
    <property type="entry name" value="CCA TRNA NUCLEOTIDYLTRANSFERASE 1, MITOCHONDRIAL"/>
    <property type="match status" value="1"/>
</dbReference>
<dbReference type="GO" id="GO:0046872">
    <property type="term" value="F:metal ion binding"/>
    <property type="evidence" value="ECO:0007669"/>
    <property type="project" value="UniProtKB-KW"/>
</dbReference>
<keyword evidence="11" id="KW-1185">Reference proteome</keyword>
<gene>
    <name evidence="10" type="primary">cca</name>
    <name evidence="10" type="ORF">CGERO_10700</name>
</gene>
<dbReference type="GO" id="GO:0000166">
    <property type="term" value="F:nucleotide binding"/>
    <property type="evidence" value="ECO:0007669"/>
    <property type="project" value="UniProtKB-KW"/>
</dbReference>
<dbReference type="Proteomes" id="UP000271587">
    <property type="component" value="Chromosome"/>
</dbReference>
<evidence type="ECO:0000256" key="5">
    <source>
        <dbReference type="ARBA" id="ARBA00022723"/>
    </source>
</evidence>
<keyword evidence="6" id="KW-0547">Nucleotide-binding</keyword>
<evidence type="ECO:0000256" key="2">
    <source>
        <dbReference type="ARBA" id="ARBA00022679"/>
    </source>
</evidence>
<feature type="domain" description="HD" evidence="9">
    <location>
        <begin position="381"/>
        <end position="485"/>
    </location>
</feature>
<dbReference type="InterPro" id="IPR002646">
    <property type="entry name" value="PolA_pol_head_dom"/>
</dbReference>
<dbReference type="Gene3D" id="1.10.3090.10">
    <property type="entry name" value="cca-adding enzyme, domain 2"/>
    <property type="match status" value="1"/>
</dbReference>
<dbReference type="PANTHER" id="PTHR46173">
    <property type="entry name" value="CCA TRNA NUCLEOTIDYLTRANSFERASE 1, MITOCHONDRIAL"/>
    <property type="match status" value="1"/>
</dbReference>
<keyword evidence="2 10" id="KW-0808">Transferase</keyword>
<dbReference type="NCBIfam" id="TIGR00277">
    <property type="entry name" value="HDIG"/>
    <property type="match status" value="1"/>
</dbReference>
<proteinExistence type="predicted"/>
<evidence type="ECO:0000256" key="4">
    <source>
        <dbReference type="ARBA" id="ARBA00022695"/>
    </source>
</evidence>
<feature type="transmembrane region" description="Helical" evidence="8">
    <location>
        <begin position="35"/>
        <end position="54"/>
    </location>
</feature>
<dbReference type="InterPro" id="IPR043519">
    <property type="entry name" value="NT_sf"/>
</dbReference>
<dbReference type="CDD" id="cd00077">
    <property type="entry name" value="HDc"/>
    <property type="match status" value="1"/>
</dbReference>
<dbReference type="Pfam" id="PF01743">
    <property type="entry name" value="PolyA_pol"/>
    <property type="match status" value="1"/>
</dbReference>
<keyword evidence="8" id="KW-0472">Membrane</keyword>
<dbReference type="InterPro" id="IPR006675">
    <property type="entry name" value="HDIG_dom"/>
</dbReference>
<dbReference type="CDD" id="cd05398">
    <property type="entry name" value="NT_ClassII-CCAase"/>
    <property type="match status" value="1"/>
</dbReference>
<dbReference type="KEGG" id="cgk:CGERO_10700"/>
<dbReference type="FunFam" id="1.10.3090.10:FF:000002">
    <property type="entry name" value="CCA tRNA nucleotidyltransferase"/>
    <property type="match status" value="1"/>
</dbReference>
<keyword evidence="3" id="KW-0819">tRNA processing</keyword>
<sequence precursor="true">MRVPRRLRALRTGVASIALLIPPAVAPRSGTTRRAASILFCLAALLLGLGTALLRTTAPATTSTGVARWLRGTARAALVFFHLADRNRLKAETVSAGAQEECRIVLMTNPPEQESDSTTSLAAMLIAAKQELSQFDSLLSALQHAFAARQHKVYLVGGSVRDALLGRLSHDLDFTTDARPNVVLEILESLTPVVWDTGLAFGTVSAEIEGMQVEITTFRSDSYDGQSRNPEVQYGDTLEGDLVRRDFRVNAMALELGQTEPIFHDPLGGLQDLAARILDTPATPEQSFHDDPLRMLRAARFVSQLEFELAPRVSEAMKAMAGQIERISVERVQMELDKLMLGRAPWEGIRAMVDSGLAEYIYPEIPALQLTQDEHRQHKDVYEHSLKVLRQAVDLEDEPDLVLRWAALTHDIGKPDTREFHEDGRVSFHQHEVVGARLVRRRMRALKYSKQMTKDVGQLVFLHMRFHGFSENAWTDSAVRRYVSDAGHLLPQLNKLVRADVTTRNRRKAQRLQRLFDLFSQRIADIAAKEDLAKVRPDLDGNEIMELLGLPPGPEVGRAWKYLKELRLERGPMEREEAIEALQLWWAAQKG</sequence>
<dbReference type="PROSITE" id="PS51831">
    <property type="entry name" value="HD"/>
    <property type="match status" value="1"/>
</dbReference>
<dbReference type="NCBIfam" id="TIGR02692">
    <property type="entry name" value="tRNA_CCA_actino"/>
    <property type="match status" value="1"/>
</dbReference>
<dbReference type="Gene3D" id="3.30.460.10">
    <property type="entry name" value="Beta Polymerase, domain 2"/>
    <property type="match status" value="1"/>
</dbReference>
<dbReference type="SMART" id="SM00471">
    <property type="entry name" value="HDc"/>
    <property type="match status" value="1"/>
</dbReference>
<evidence type="ECO:0000313" key="11">
    <source>
        <dbReference type="Proteomes" id="UP000271587"/>
    </source>
</evidence>
<name>A0A3G6J3A8_9CORY</name>
<dbReference type="Pfam" id="PF12627">
    <property type="entry name" value="PolyA_pol_RNAbd"/>
    <property type="match status" value="1"/>
</dbReference>
<evidence type="ECO:0000256" key="7">
    <source>
        <dbReference type="ARBA" id="ARBA00022842"/>
    </source>
</evidence>
<evidence type="ECO:0000259" key="9">
    <source>
        <dbReference type="PROSITE" id="PS51831"/>
    </source>
</evidence>
<keyword evidence="7" id="KW-0460">Magnesium</keyword>
<dbReference type="EC" id="2.7.7.72" evidence="10"/>
<keyword evidence="8" id="KW-1133">Transmembrane helix</keyword>
<dbReference type="Pfam" id="PF01966">
    <property type="entry name" value="HD"/>
    <property type="match status" value="1"/>
</dbReference>
<evidence type="ECO:0000256" key="8">
    <source>
        <dbReference type="SAM" id="Phobius"/>
    </source>
</evidence>
<dbReference type="SUPFAM" id="SSF81891">
    <property type="entry name" value="Poly A polymerase C-terminal region-like"/>
    <property type="match status" value="1"/>
</dbReference>
<dbReference type="AlphaFoldDB" id="A0A3G6J3A8"/>
<evidence type="ECO:0000256" key="3">
    <source>
        <dbReference type="ARBA" id="ARBA00022694"/>
    </source>
</evidence>
<dbReference type="InterPro" id="IPR050264">
    <property type="entry name" value="Bact_CCA-adding_enz_type3_sf"/>
</dbReference>
<dbReference type="EMBL" id="CP033897">
    <property type="protein sequence ID" value="AZA12419.1"/>
    <property type="molecule type" value="Genomic_DNA"/>
</dbReference>
<protein>
    <submittedName>
        <fullName evidence="10">CCA-adding enzyme</fullName>
        <ecNumber evidence="10">2.7.7.72</ecNumber>
    </submittedName>
</protein>
<dbReference type="GO" id="GO:0008033">
    <property type="term" value="P:tRNA processing"/>
    <property type="evidence" value="ECO:0007669"/>
    <property type="project" value="UniProtKB-KW"/>
</dbReference>
<dbReference type="GO" id="GO:0000049">
    <property type="term" value="F:tRNA binding"/>
    <property type="evidence" value="ECO:0007669"/>
    <property type="project" value="TreeGrafter"/>
</dbReference>
<reference evidence="10 11" key="1">
    <citation type="submission" date="2018-11" db="EMBL/GenBank/DDBJ databases">
        <authorList>
            <person name="Kleinhagauer T."/>
            <person name="Glaeser S.P."/>
            <person name="Spergser J."/>
            <person name="Ruckert C."/>
            <person name="Kaempfer P."/>
            <person name="Busse H.-J."/>
        </authorList>
    </citation>
    <scope>NUCLEOTIDE SEQUENCE [LARGE SCALE GENOMIC DNA]</scope>
    <source>
        <strain evidence="10 11">W8</strain>
    </source>
</reference>
<accession>A0A3G6J3A8</accession>
<organism evidence="10 11">
    <name type="scientific">Corynebacterium gerontici</name>
    <dbReference type="NCBI Taxonomy" id="2079234"/>
    <lineage>
        <taxon>Bacteria</taxon>
        <taxon>Bacillati</taxon>
        <taxon>Actinomycetota</taxon>
        <taxon>Actinomycetes</taxon>
        <taxon>Mycobacteriales</taxon>
        <taxon>Corynebacteriaceae</taxon>
        <taxon>Corynebacterium</taxon>
    </lineage>
</organism>
<dbReference type="InterPro" id="IPR014065">
    <property type="entry name" value="tRNA_adenylyltransferase"/>
</dbReference>
<evidence type="ECO:0000313" key="10">
    <source>
        <dbReference type="EMBL" id="AZA12419.1"/>
    </source>
</evidence>
<keyword evidence="5" id="KW-0479">Metal-binding</keyword>
<keyword evidence="4 10" id="KW-0548">Nucleotidyltransferase</keyword>
<evidence type="ECO:0000256" key="1">
    <source>
        <dbReference type="ARBA" id="ARBA00001946"/>
    </source>
</evidence>
<dbReference type="InterPro" id="IPR003607">
    <property type="entry name" value="HD/PDEase_dom"/>
</dbReference>
<dbReference type="InterPro" id="IPR006674">
    <property type="entry name" value="HD_domain"/>
</dbReference>
<comment type="cofactor">
    <cofactor evidence="1">
        <name>Mg(2+)</name>
        <dbReference type="ChEBI" id="CHEBI:18420"/>
    </cofactor>
</comment>